<protein>
    <submittedName>
        <fullName evidence="3">Uncharacterized protein</fullName>
    </submittedName>
</protein>
<reference evidence="3" key="1">
    <citation type="submission" date="2022-11" db="UniProtKB">
        <authorList>
            <consortium name="WormBaseParasite"/>
        </authorList>
    </citation>
    <scope>IDENTIFICATION</scope>
</reference>
<organism evidence="2 3">
    <name type="scientific">Romanomermis culicivorax</name>
    <name type="common">Nematode worm</name>
    <dbReference type="NCBI Taxonomy" id="13658"/>
    <lineage>
        <taxon>Eukaryota</taxon>
        <taxon>Metazoa</taxon>
        <taxon>Ecdysozoa</taxon>
        <taxon>Nematoda</taxon>
        <taxon>Enoplea</taxon>
        <taxon>Dorylaimia</taxon>
        <taxon>Mermithida</taxon>
        <taxon>Mermithoidea</taxon>
        <taxon>Mermithidae</taxon>
        <taxon>Romanomermis</taxon>
    </lineage>
</organism>
<dbReference type="WBParaSite" id="nRc.2.0.1.t25846-RA">
    <property type="protein sequence ID" value="nRc.2.0.1.t25846-RA"/>
    <property type="gene ID" value="nRc.2.0.1.g25846"/>
</dbReference>
<sequence length="82" mass="9749">MEGVEKQDKINKATTKEETTKKTRNQYKMIVCHQGDYPNCRWKKFGTTNDASHSFDYYDQKTHQNSLINGFQEKYSSDFKTR</sequence>
<keyword evidence="2" id="KW-1185">Reference proteome</keyword>
<name>A0A915JID0_ROMCU</name>
<dbReference type="AlphaFoldDB" id="A0A915JID0"/>
<evidence type="ECO:0000313" key="3">
    <source>
        <dbReference type="WBParaSite" id="nRc.2.0.1.t25846-RA"/>
    </source>
</evidence>
<evidence type="ECO:0000313" key="2">
    <source>
        <dbReference type="Proteomes" id="UP000887565"/>
    </source>
</evidence>
<accession>A0A915JID0</accession>
<evidence type="ECO:0000256" key="1">
    <source>
        <dbReference type="SAM" id="MobiDB-lite"/>
    </source>
</evidence>
<feature type="region of interest" description="Disordered" evidence="1">
    <location>
        <begin position="1"/>
        <end position="21"/>
    </location>
</feature>
<dbReference type="Proteomes" id="UP000887565">
    <property type="component" value="Unplaced"/>
</dbReference>
<proteinExistence type="predicted"/>